<gene>
    <name evidence="7" type="primary">mltG</name>
    <name evidence="9" type="ORF">LI90_1698</name>
</gene>
<evidence type="ECO:0000256" key="4">
    <source>
        <dbReference type="ARBA" id="ARBA00023136"/>
    </source>
</evidence>
<keyword evidence="4 7" id="KW-0472">Membrane</keyword>
<dbReference type="RefSeq" id="WP_079045726.1">
    <property type="nucleotide sequence ID" value="NZ_CP171739.1"/>
</dbReference>
<keyword evidence="3 7" id="KW-1133">Transmembrane helix</keyword>
<reference evidence="10" key="1">
    <citation type="submission" date="2015-04" db="EMBL/GenBank/DDBJ databases">
        <title>Physiological reanalysis, assessment of diazotrophy, and genome sequences of multiple isolates of Streptomyces thermoautotrophicus.</title>
        <authorList>
            <person name="MacKellar D.C."/>
            <person name="Lieber L."/>
            <person name="Norman J."/>
            <person name="Bolger A."/>
            <person name="Tobin C."/>
            <person name="Murray J.W."/>
            <person name="Chang R."/>
            <person name="Ford T."/>
            <person name="Nguyen P.Q."/>
            <person name="Woodward J."/>
            <person name="Permingeat H."/>
            <person name="Joshi N.S."/>
            <person name="Silver P.A."/>
            <person name="Usadel B."/>
            <person name="Rutherford A.W."/>
            <person name="Friesen M."/>
            <person name="Prell J."/>
        </authorList>
    </citation>
    <scope>NUCLEOTIDE SEQUENCE [LARGE SCALE GENOMIC DNA]</scope>
    <source>
        <strain evidence="10">H1</strain>
    </source>
</reference>
<dbReference type="Pfam" id="PF02618">
    <property type="entry name" value="YceG"/>
    <property type="match status" value="1"/>
</dbReference>
<dbReference type="Gene3D" id="3.30.1490.480">
    <property type="entry name" value="Endolytic murein transglycosylase"/>
    <property type="match status" value="1"/>
</dbReference>
<evidence type="ECO:0000313" key="9">
    <source>
        <dbReference type="EMBL" id="KWX00675.1"/>
    </source>
</evidence>
<dbReference type="STRING" id="1469144.LI90_1698"/>
<dbReference type="GO" id="GO:0009252">
    <property type="term" value="P:peptidoglycan biosynthetic process"/>
    <property type="evidence" value="ECO:0007669"/>
    <property type="project" value="UniProtKB-UniRule"/>
</dbReference>
<dbReference type="CDD" id="cd08010">
    <property type="entry name" value="MltG_like"/>
    <property type="match status" value="1"/>
</dbReference>
<dbReference type="GO" id="GO:0008932">
    <property type="term" value="F:lytic endotransglycosylase activity"/>
    <property type="evidence" value="ECO:0007669"/>
    <property type="project" value="UniProtKB-UniRule"/>
</dbReference>
<dbReference type="EC" id="4.2.2.29" evidence="7"/>
<dbReference type="Proteomes" id="UP000070188">
    <property type="component" value="Unassembled WGS sequence"/>
</dbReference>
<evidence type="ECO:0000256" key="3">
    <source>
        <dbReference type="ARBA" id="ARBA00022989"/>
    </source>
</evidence>
<evidence type="ECO:0000256" key="7">
    <source>
        <dbReference type="HAMAP-Rule" id="MF_02065"/>
    </source>
</evidence>
<proteinExistence type="inferred from homology"/>
<evidence type="ECO:0000256" key="1">
    <source>
        <dbReference type="ARBA" id="ARBA00022475"/>
    </source>
</evidence>
<comment type="catalytic activity">
    <reaction evidence="7">
        <text>a peptidoglycan chain = a peptidoglycan chain with N-acetyl-1,6-anhydromuramyl-[peptide] at the reducing end + a peptidoglycan chain with N-acetylglucosamine at the non-reducing end.</text>
        <dbReference type="EC" id="4.2.2.29"/>
    </reaction>
</comment>
<evidence type="ECO:0000313" key="10">
    <source>
        <dbReference type="Proteomes" id="UP000070188"/>
    </source>
</evidence>
<dbReference type="OrthoDB" id="9814591at2"/>
<dbReference type="HAMAP" id="MF_02065">
    <property type="entry name" value="MltG"/>
    <property type="match status" value="1"/>
</dbReference>
<dbReference type="PANTHER" id="PTHR30518:SF2">
    <property type="entry name" value="ENDOLYTIC MUREIN TRANSGLYCOSYLASE"/>
    <property type="match status" value="1"/>
</dbReference>
<evidence type="ECO:0000256" key="2">
    <source>
        <dbReference type="ARBA" id="ARBA00022692"/>
    </source>
</evidence>
<feature type="compositionally biased region" description="Polar residues" evidence="8">
    <location>
        <begin position="1"/>
        <end position="15"/>
    </location>
</feature>
<dbReference type="NCBIfam" id="TIGR00247">
    <property type="entry name" value="endolytic transglycosylase MltG"/>
    <property type="match status" value="1"/>
</dbReference>
<dbReference type="InterPro" id="IPR003770">
    <property type="entry name" value="MLTG-like"/>
</dbReference>
<dbReference type="AlphaFoldDB" id="A0A132MS08"/>
<comment type="function">
    <text evidence="7">Functions as a peptidoglycan terminase that cleaves nascent peptidoglycan strands endolytically to terminate their elongation.</text>
</comment>
<accession>A0A132MS08</accession>
<sequence length="385" mass="42939">MSQLGLSLAQETSGPRMSRREARRRRRKRRQRAAIATALTVLVLFGLVGGGGYYGYTFWQNRYGPGADYESEGSGEVVVQVEKGDTATAIGRELYERGVIKSVRAFVTVANDNPERAGSIQPGMYKLRLRMSAKAAFEMLLDPASRVGSLIVPEGKWAKEIYALIAKNSDITEDRLKVAAAKPEALGVPAYGKGKGVEGFLFPSRYDFPRGTTAEQALKQMVDRYNQTAQKLDLEHRAEKLGYSPYEILIIASLVQAEAYSREDMGKVARVVYNRLNSAEGWQRRLQFDSTINYAKGTHRLDWTVGELQEFDSPYNSYLRQGLPPTPICNPGADALEAALNPTPGPWTYFITIDPAGSKETRFTDDYDEFLKWKQEYKQNQSGGG</sequence>
<feature type="region of interest" description="Disordered" evidence="8">
    <location>
        <begin position="1"/>
        <end position="29"/>
    </location>
</feature>
<feature type="site" description="Important for catalytic activity" evidence="7">
    <location>
        <position position="258"/>
    </location>
</feature>
<evidence type="ECO:0000256" key="5">
    <source>
        <dbReference type="ARBA" id="ARBA00023239"/>
    </source>
</evidence>
<keyword evidence="10" id="KW-1185">Reference proteome</keyword>
<keyword evidence="6 7" id="KW-0961">Cell wall biogenesis/degradation</keyword>
<dbReference type="PATRIC" id="fig|1469144.10.peg.1846"/>
<dbReference type="EMBL" id="LAXD01000001">
    <property type="protein sequence ID" value="KWX00675.1"/>
    <property type="molecule type" value="Genomic_DNA"/>
</dbReference>
<protein>
    <recommendedName>
        <fullName evidence="7">Endolytic murein transglycosylase</fullName>
        <ecNumber evidence="7">4.2.2.29</ecNumber>
    </recommendedName>
    <alternativeName>
        <fullName evidence="7">Peptidoglycan lytic transglycosylase</fullName>
    </alternativeName>
    <alternativeName>
        <fullName evidence="7">Peptidoglycan polymerization terminase</fullName>
    </alternativeName>
</protein>
<comment type="similarity">
    <text evidence="7">Belongs to the transglycosylase MltG family.</text>
</comment>
<dbReference type="GO" id="GO:0005886">
    <property type="term" value="C:plasma membrane"/>
    <property type="evidence" value="ECO:0007669"/>
    <property type="project" value="UniProtKB-SubCell"/>
</dbReference>
<evidence type="ECO:0000256" key="6">
    <source>
        <dbReference type="ARBA" id="ARBA00023316"/>
    </source>
</evidence>
<keyword evidence="1 7" id="KW-1003">Cell membrane</keyword>
<keyword evidence="2 7" id="KW-0812">Transmembrane</keyword>
<organism evidence="9 10">
    <name type="scientific">Carbonactinospora thermoautotrophica</name>
    <dbReference type="NCBI Taxonomy" id="1469144"/>
    <lineage>
        <taxon>Bacteria</taxon>
        <taxon>Bacillati</taxon>
        <taxon>Actinomycetota</taxon>
        <taxon>Actinomycetes</taxon>
        <taxon>Kitasatosporales</taxon>
        <taxon>Carbonactinosporaceae</taxon>
        <taxon>Carbonactinospora</taxon>
    </lineage>
</organism>
<feature type="transmembrane region" description="Helical" evidence="7">
    <location>
        <begin position="33"/>
        <end position="56"/>
    </location>
</feature>
<evidence type="ECO:0000256" key="8">
    <source>
        <dbReference type="SAM" id="MobiDB-lite"/>
    </source>
</evidence>
<comment type="subcellular location">
    <subcellularLocation>
        <location evidence="7">Cell membrane</location>
        <topology evidence="7">Single-pass membrane protein</topology>
    </subcellularLocation>
</comment>
<keyword evidence="5 7" id="KW-0456">Lyase</keyword>
<dbReference type="GO" id="GO:0071555">
    <property type="term" value="P:cell wall organization"/>
    <property type="evidence" value="ECO:0007669"/>
    <property type="project" value="UniProtKB-KW"/>
</dbReference>
<name>A0A132MS08_9ACTN</name>
<comment type="caution">
    <text evidence="9">The sequence shown here is derived from an EMBL/GenBank/DDBJ whole genome shotgun (WGS) entry which is preliminary data.</text>
</comment>
<dbReference type="PANTHER" id="PTHR30518">
    <property type="entry name" value="ENDOLYTIC MUREIN TRANSGLYCOSYLASE"/>
    <property type="match status" value="1"/>
</dbReference>